<keyword evidence="1" id="KW-0472">Membrane</keyword>
<comment type="caution">
    <text evidence="2">The sequence shown here is derived from an EMBL/GenBank/DDBJ whole genome shotgun (WGS) entry which is preliminary data.</text>
</comment>
<dbReference type="EMBL" id="JADCLJ010000024">
    <property type="protein sequence ID" value="MBE4909862.1"/>
    <property type="molecule type" value="Genomic_DNA"/>
</dbReference>
<evidence type="ECO:0008006" key="4">
    <source>
        <dbReference type="Google" id="ProtNLM"/>
    </source>
</evidence>
<feature type="transmembrane region" description="Helical" evidence="1">
    <location>
        <begin position="33"/>
        <end position="57"/>
    </location>
</feature>
<evidence type="ECO:0000256" key="1">
    <source>
        <dbReference type="SAM" id="Phobius"/>
    </source>
</evidence>
<reference evidence="2 3" key="1">
    <citation type="submission" date="2020-10" db="EMBL/GenBank/DDBJ databases">
        <title>Bacillus sp. HD4P25, an endophyte from a halophyte.</title>
        <authorList>
            <person name="Sun J.-Q."/>
        </authorList>
    </citation>
    <scope>NUCLEOTIDE SEQUENCE [LARGE SCALE GENOMIC DNA]</scope>
    <source>
        <strain evidence="2 3">YIM 93174</strain>
    </source>
</reference>
<keyword evidence="1" id="KW-1133">Transmembrane helix</keyword>
<feature type="transmembrane region" description="Helical" evidence="1">
    <location>
        <begin position="7"/>
        <end position="27"/>
    </location>
</feature>
<gene>
    <name evidence="2" type="ORF">IMZ08_17645</name>
</gene>
<organism evidence="2 3">
    <name type="scientific">Litchfieldia luteola</name>
    <dbReference type="NCBI Taxonomy" id="682179"/>
    <lineage>
        <taxon>Bacteria</taxon>
        <taxon>Bacillati</taxon>
        <taxon>Bacillota</taxon>
        <taxon>Bacilli</taxon>
        <taxon>Bacillales</taxon>
        <taxon>Bacillaceae</taxon>
        <taxon>Litchfieldia</taxon>
    </lineage>
</organism>
<sequence length="59" mass="6791">MRRNKNVDLVIFLLFCLLIMLIVHVILHVKVFVVYSASLGSIFMIGLIIFLIVLLYLKA</sequence>
<keyword evidence="1" id="KW-0812">Transmembrane</keyword>
<protein>
    <recommendedName>
        <fullName evidence="4">NADH dehydrogenase subunit 6</fullName>
    </recommendedName>
</protein>
<dbReference type="Proteomes" id="UP001516662">
    <property type="component" value="Unassembled WGS sequence"/>
</dbReference>
<keyword evidence="3" id="KW-1185">Reference proteome</keyword>
<evidence type="ECO:0000313" key="2">
    <source>
        <dbReference type="EMBL" id="MBE4909862.1"/>
    </source>
</evidence>
<accession>A0ABR9QMY0</accession>
<evidence type="ECO:0000313" key="3">
    <source>
        <dbReference type="Proteomes" id="UP001516662"/>
    </source>
</evidence>
<proteinExistence type="predicted"/>
<dbReference type="RefSeq" id="WP_193468586.1">
    <property type="nucleotide sequence ID" value="NZ_JADCLJ010000024.1"/>
</dbReference>
<name>A0ABR9QMY0_9BACI</name>